<dbReference type="Pfam" id="PF20714">
    <property type="entry name" value="HTH_64"/>
    <property type="match status" value="1"/>
</dbReference>
<dbReference type="Pfam" id="PF00072">
    <property type="entry name" value="Response_reg"/>
    <property type="match status" value="1"/>
</dbReference>
<keyword evidence="7" id="KW-0010">Activator</keyword>
<dbReference type="InterPro" id="IPR001789">
    <property type="entry name" value="Sig_transdc_resp-reg_receiver"/>
</dbReference>
<comment type="caution">
    <text evidence="11">The sequence shown here is derived from an EMBL/GenBank/DDBJ whole genome shotgun (WGS) entry which is preliminary data.</text>
</comment>
<dbReference type="PROSITE" id="PS50110">
    <property type="entry name" value="RESPONSE_REGULATORY"/>
    <property type="match status" value="1"/>
</dbReference>
<evidence type="ECO:0000256" key="5">
    <source>
        <dbReference type="ARBA" id="ARBA00023015"/>
    </source>
</evidence>
<evidence type="ECO:0000256" key="7">
    <source>
        <dbReference type="ARBA" id="ARBA00023159"/>
    </source>
</evidence>
<feature type="modified residue" description="4-aspartylphosphate" evidence="9">
    <location>
        <position position="61"/>
    </location>
</feature>
<dbReference type="InterPro" id="IPR051271">
    <property type="entry name" value="2C-system_Tx_regulators"/>
</dbReference>
<keyword evidence="5" id="KW-0805">Transcription regulation</keyword>
<evidence type="ECO:0000256" key="1">
    <source>
        <dbReference type="ARBA" id="ARBA00004496"/>
    </source>
</evidence>
<feature type="domain" description="Response regulatory" evidence="10">
    <location>
        <begin position="10"/>
        <end position="126"/>
    </location>
</feature>
<dbReference type="SMART" id="SM00448">
    <property type="entry name" value="REC"/>
    <property type="match status" value="1"/>
</dbReference>
<accession>A0AAJ2NQ97</accession>
<dbReference type="GO" id="GO:0005737">
    <property type="term" value="C:cytoplasm"/>
    <property type="evidence" value="ECO:0007669"/>
    <property type="project" value="UniProtKB-SubCell"/>
</dbReference>
<dbReference type="PANTHER" id="PTHR45526">
    <property type="entry name" value="TRANSCRIPTIONAL REGULATORY PROTEIN DPIA"/>
    <property type="match status" value="1"/>
</dbReference>
<evidence type="ECO:0000256" key="9">
    <source>
        <dbReference type="PROSITE-ProRule" id="PRU00169"/>
    </source>
</evidence>
<dbReference type="RefSeq" id="WP_323467284.1">
    <property type="nucleotide sequence ID" value="NZ_CP144224.1"/>
</dbReference>
<protein>
    <submittedName>
        <fullName evidence="11">Response regulator</fullName>
    </submittedName>
</protein>
<dbReference type="Gene3D" id="3.40.50.2300">
    <property type="match status" value="1"/>
</dbReference>
<dbReference type="GO" id="GO:0000156">
    <property type="term" value="F:phosphorelay response regulator activity"/>
    <property type="evidence" value="ECO:0007669"/>
    <property type="project" value="TreeGrafter"/>
</dbReference>
<keyword evidence="8" id="KW-0804">Transcription</keyword>
<keyword evidence="2" id="KW-0963">Cytoplasm</keyword>
<keyword evidence="4" id="KW-0902">Two-component regulatory system</keyword>
<evidence type="ECO:0000256" key="6">
    <source>
        <dbReference type="ARBA" id="ARBA00023125"/>
    </source>
</evidence>
<reference evidence="11" key="1">
    <citation type="submission" date="2023-10" db="EMBL/GenBank/DDBJ databases">
        <title>Screening of Alkalihalophilus pseudofirmusBZ-TG-HK211 and Its Alleviation of Salt Stress on Rapeseed Growth.</title>
        <authorList>
            <person name="Zhao B."/>
            <person name="Guo T."/>
        </authorList>
    </citation>
    <scope>NUCLEOTIDE SEQUENCE</scope>
    <source>
        <strain evidence="11">BZ-TG-HK211</strain>
    </source>
</reference>
<evidence type="ECO:0000256" key="2">
    <source>
        <dbReference type="ARBA" id="ARBA00022490"/>
    </source>
</evidence>
<organism evidence="11 12">
    <name type="scientific">Alkalihalophilus pseudofirmus</name>
    <name type="common">Bacillus pseudofirmus</name>
    <dbReference type="NCBI Taxonomy" id="79885"/>
    <lineage>
        <taxon>Bacteria</taxon>
        <taxon>Bacillati</taxon>
        <taxon>Bacillota</taxon>
        <taxon>Bacilli</taxon>
        <taxon>Bacillales</taxon>
        <taxon>Bacillaceae</taxon>
        <taxon>Alkalihalophilus</taxon>
    </lineage>
</organism>
<dbReference type="Proteomes" id="UP001285636">
    <property type="component" value="Unassembled WGS sequence"/>
</dbReference>
<evidence type="ECO:0000256" key="4">
    <source>
        <dbReference type="ARBA" id="ARBA00023012"/>
    </source>
</evidence>
<dbReference type="PIRSF" id="PIRSF006171">
    <property type="entry name" value="RR_citrat_malat"/>
    <property type="match status" value="1"/>
</dbReference>
<gene>
    <name evidence="11" type="ORF">RYX45_15500</name>
</gene>
<keyword evidence="6" id="KW-0238">DNA-binding</keyword>
<dbReference type="EMBL" id="JAWJAY010000004">
    <property type="protein sequence ID" value="MDV2886596.1"/>
    <property type="molecule type" value="Genomic_DNA"/>
</dbReference>
<dbReference type="InterPro" id="IPR024187">
    <property type="entry name" value="Sig_transdc_resp-reg_cit/mal"/>
</dbReference>
<sequence>MKEIKTNPIEVMIIEDDELAANIYAEFIGKLDNFKVTYIANTGEQAKNVLTQYEPHLILLDIYLPDTHGIELLWFIRKNYRKTDIILITASNEAETVREAIRGGAFSYIIKPVMLNKLLDTLNSYEQTTQTLNNSELIKQSDVDALFYSREKQQPAKAIENQSQLPKGIDKFTLSRIKDQLISTTESFNANEFSQSLKMSHSTARRYLEYLASQGDVEISIQHGTVGRPERKYRYKRV</sequence>
<evidence type="ECO:0000313" key="12">
    <source>
        <dbReference type="Proteomes" id="UP001285636"/>
    </source>
</evidence>
<evidence type="ECO:0000259" key="10">
    <source>
        <dbReference type="PROSITE" id="PS50110"/>
    </source>
</evidence>
<evidence type="ECO:0000313" key="11">
    <source>
        <dbReference type="EMBL" id="MDV2886596.1"/>
    </source>
</evidence>
<dbReference type="PANTHER" id="PTHR45526:SF1">
    <property type="entry name" value="TRANSCRIPTIONAL REGULATORY PROTEIN DCUR-RELATED"/>
    <property type="match status" value="1"/>
</dbReference>
<name>A0AAJ2NQ97_ALKPS</name>
<dbReference type="AlphaFoldDB" id="A0AAJ2NQ97"/>
<keyword evidence="3 9" id="KW-0597">Phosphoprotein</keyword>
<proteinExistence type="predicted"/>
<comment type="subcellular location">
    <subcellularLocation>
        <location evidence="1">Cytoplasm</location>
    </subcellularLocation>
</comment>
<evidence type="ECO:0000256" key="3">
    <source>
        <dbReference type="ARBA" id="ARBA00022553"/>
    </source>
</evidence>
<evidence type="ECO:0000256" key="8">
    <source>
        <dbReference type="ARBA" id="ARBA00023163"/>
    </source>
</evidence>
<dbReference type="SUPFAM" id="SSF52172">
    <property type="entry name" value="CheY-like"/>
    <property type="match status" value="1"/>
</dbReference>
<dbReference type="GO" id="GO:0003700">
    <property type="term" value="F:DNA-binding transcription factor activity"/>
    <property type="evidence" value="ECO:0007669"/>
    <property type="project" value="InterPro"/>
</dbReference>
<dbReference type="GO" id="GO:0003677">
    <property type="term" value="F:DNA binding"/>
    <property type="evidence" value="ECO:0007669"/>
    <property type="project" value="UniProtKB-KW"/>
</dbReference>
<dbReference type="InterPro" id="IPR048714">
    <property type="entry name" value="DpiA-like_HTH"/>
</dbReference>
<dbReference type="InterPro" id="IPR011006">
    <property type="entry name" value="CheY-like_superfamily"/>
</dbReference>